<gene>
    <name evidence="3" type="ORF">PACLA_8A009505</name>
</gene>
<organism evidence="3 4">
    <name type="scientific">Paramuricea clavata</name>
    <name type="common">Red gorgonian</name>
    <name type="synonym">Violescent sea-whip</name>
    <dbReference type="NCBI Taxonomy" id="317549"/>
    <lineage>
        <taxon>Eukaryota</taxon>
        <taxon>Metazoa</taxon>
        <taxon>Cnidaria</taxon>
        <taxon>Anthozoa</taxon>
        <taxon>Octocorallia</taxon>
        <taxon>Malacalcyonacea</taxon>
        <taxon>Plexauridae</taxon>
        <taxon>Paramuricea</taxon>
    </lineage>
</organism>
<reference evidence="3" key="1">
    <citation type="submission" date="2020-04" db="EMBL/GenBank/DDBJ databases">
        <authorList>
            <person name="Alioto T."/>
            <person name="Alioto T."/>
            <person name="Gomez Garrido J."/>
        </authorList>
    </citation>
    <scope>NUCLEOTIDE SEQUENCE</scope>
    <source>
        <strain evidence="3">A484AB</strain>
    </source>
</reference>
<keyword evidence="2" id="KW-0812">Transmembrane</keyword>
<dbReference type="Pfam" id="PF00805">
    <property type="entry name" value="Pentapeptide"/>
    <property type="match status" value="1"/>
</dbReference>
<name>A0A6S7K7H4_PARCT</name>
<dbReference type="Proteomes" id="UP001152795">
    <property type="component" value="Unassembled WGS sequence"/>
</dbReference>
<evidence type="ECO:0000313" key="4">
    <source>
        <dbReference type="Proteomes" id="UP001152795"/>
    </source>
</evidence>
<dbReference type="SUPFAM" id="SSF141571">
    <property type="entry name" value="Pentapeptide repeat-like"/>
    <property type="match status" value="1"/>
</dbReference>
<keyword evidence="2" id="KW-0472">Membrane</keyword>
<proteinExistence type="predicted"/>
<accession>A0A6S7K7H4</accession>
<feature type="region of interest" description="Disordered" evidence="1">
    <location>
        <begin position="1"/>
        <end position="25"/>
    </location>
</feature>
<feature type="compositionally biased region" description="Low complexity" evidence="1">
    <location>
        <begin position="49"/>
        <end position="58"/>
    </location>
</feature>
<protein>
    <submittedName>
        <fullName evidence="3">Uncharacterized protein</fullName>
    </submittedName>
</protein>
<feature type="region of interest" description="Disordered" evidence="1">
    <location>
        <begin position="317"/>
        <end position="342"/>
    </location>
</feature>
<comment type="caution">
    <text evidence="3">The sequence shown here is derived from an EMBL/GenBank/DDBJ whole genome shotgun (WGS) entry which is preliminary data.</text>
</comment>
<keyword evidence="4" id="KW-1185">Reference proteome</keyword>
<feature type="region of interest" description="Disordered" evidence="1">
    <location>
        <begin position="46"/>
        <end position="71"/>
    </location>
</feature>
<dbReference type="InterPro" id="IPR001646">
    <property type="entry name" value="5peptide_repeat"/>
</dbReference>
<dbReference type="EMBL" id="CACRXK020023499">
    <property type="protein sequence ID" value="CAB4037820.1"/>
    <property type="molecule type" value="Genomic_DNA"/>
</dbReference>
<dbReference type="AlphaFoldDB" id="A0A6S7K7H4"/>
<feature type="transmembrane region" description="Helical" evidence="2">
    <location>
        <begin position="133"/>
        <end position="157"/>
    </location>
</feature>
<evidence type="ECO:0000313" key="3">
    <source>
        <dbReference type="EMBL" id="CAB4037820.1"/>
    </source>
</evidence>
<feature type="compositionally biased region" description="Polar residues" evidence="1">
    <location>
        <begin position="11"/>
        <end position="20"/>
    </location>
</feature>
<evidence type="ECO:0000256" key="1">
    <source>
        <dbReference type="SAM" id="MobiDB-lite"/>
    </source>
</evidence>
<evidence type="ECO:0000256" key="2">
    <source>
        <dbReference type="SAM" id="Phobius"/>
    </source>
</evidence>
<keyword evidence="2" id="KW-1133">Transmembrane helix</keyword>
<dbReference type="Gene3D" id="2.160.20.80">
    <property type="entry name" value="E3 ubiquitin-protein ligase SopA"/>
    <property type="match status" value="1"/>
</dbReference>
<sequence length="680" mass="75911">MHFLKDRECNNGRNHNVSSQEDCRAKAPIHIPEAGPVQENIEPGIAPRQASGASSSQGDANDGQITSEDEAKQEKKRLTCEYFEKQIKNIFLNKLEINENNKENPDIGAIAKALNDAGTVTSFILCVGTGTTLVLSIGSFGIGSFVGAAVLAATFIFTKASKRKKKSNAKKLDKKVEIYFHSHLRCIIMDVAKELSRMFEYQVLELKDETQIDTLAECAVDLMLDLKEGDHFDRNTLLKKVLQGGNVGKKELLTREGDKWSAPDVFRKPGLRKVIFGKDDAKFEYFVKSIEKKKDACDTSKYGYRGQFLVMKKYGGQNEEDEKVPEKRPRKKHAKSDGETLARTSGQHFVESDIDLQYNESRDPNRIYHPMYILIQCRKVLDFFIRNQPHEKKLSLANFLKNNLGLPEYHLVHPVYRQLSPGKVPDLKNSDLTGSDFSHADFTNSSIEECDFTKCIMLFVTLARAKMSGSKFRCTLISHSNLENLEADRCEWTNMSLLYSNVKGAYLDFVVPSISGNCFHGTNICDASTGNDRELNCNEKPAQAKTCGSKLSCDTSVRDRKSVEVKADQREGTKTSLLDPNVDGACLDSVKPNIGGNSLDGANIFDDITGNDRELNHNEKPAQAKICRPDNNSMEVEADHCDKTKTSPLYLNVDGAYLDSGKPSTSEIFFEETNISNAIP</sequence>
<feature type="compositionally biased region" description="Basic and acidic residues" evidence="1">
    <location>
        <begin position="1"/>
        <end position="10"/>
    </location>
</feature>